<organism evidence="11 13">
    <name type="scientific">Stutzerimonas balearica DSM 6083</name>
    <dbReference type="NCBI Taxonomy" id="1123016"/>
    <lineage>
        <taxon>Bacteria</taxon>
        <taxon>Pseudomonadati</taxon>
        <taxon>Pseudomonadota</taxon>
        <taxon>Gammaproteobacteria</taxon>
        <taxon>Pseudomonadales</taxon>
        <taxon>Pseudomonadaceae</taxon>
        <taxon>Stutzerimonas</taxon>
    </lineage>
</organism>
<evidence type="ECO:0000256" key="3">
    <source>
        <dbReference type="ARBA" id="ARBA00022448"/>
    </source>
</evidence>
<keyword evidence="6 10" id="KW-0812">Transmembrane</keyword>
<dbReference type="Proteomes" id="UP000031271">
    <property type="component" value="Chromosome"/>
</dbReference>
<sequence>MNLRQQLGVRLADSPLWQRWQRLAPRERLALGLLAAFVVCVLFWLWLWLPAERAAQQAREAYLEQRELHAYLEQNTDLARQLGGGESPSLAPDQLQGLITQSAQQSNLLIESFENGADGSLQVSLPGASAALLLRWFDELQALGVRLAEVSLERVGDGQVNARVRFAAG</sequence>
<dbReference type="GO" id="GO:0015627">
    <property type="term" value="C:type II protein secretion system complex"/>
    <property type="evidence" value="ECO:0007669"/>
    <property type="project" value="InterPro"/>
</dbReference>
<evidence type="ECO:0000313" key="13">
    <source>
        <dbReference type="Proteomes" id="UP000031271"/>
    </source>
</evidence>
<dbReference type="InterPro" id="IPR023229">
    <property type="entry name" value="T2SS_M_periplasmic_sf"/>
</dbReference>
<evidence type="ECO:0000256" key="1">
    <source>
        <dbReference type="ARBA" id="ARBA00004377"/>
    </source>
</evidence>
<dbReference type="RefSeq" id="WP_041109427.1">
    <property type="nucleotide sequence ID" value="NZ_CP007511.1"/>
</dbReference>
<keyword evidence="5" id="KW-0997">Cell inner membrane</keyword>
<evidence type="ECO:0000256" key="10">
    <source>
        <dbReference type="SAM" id="Phobius"/>
    </source>
</evidence>
<reference evidence="12 14" key="2">
    <citation type="submission" date="2016-10" db="EMBL/GenBank/DDBJ databases">
        <authorList>
            <person name="Varghese N."/>
            <person name="Submissions S."/>
        </authorList>
    </citation>
    <scope>NUCLEOTIDE SEQUENCE [LARGE SCALE GENOMIC DNA]</scope>
    <source>
        <strain evidence="12 14">DSM 6083</strain>
    </source>
</reference>
<keyword evidence="8 10" id="KW-1133">Transmembrane helix</keyword>
<evidence type="ECO:0000256" key="2">
    <source>
        <dbReference type="ARBA" id="ARBA00010637"/>
    </source>
</evidence>
<evidence type="ECO:0000256" key="6">
    <source>
        <dbReference type="ARBA" id="ARBA00022692"/>
    </source>
</evidence>
<dbReference type="GeneID" id="77262134"/>
<evidence type="ECO:0000313" key="12">
    <source>
        <dbReference type="EMBL" id="SDM85405.1"/>
    </source>
</evidence>
<evidence type="ECO:0000256" key="4">
    <source>
        <dbReference type="ARBA" id="ARBA00022475"/>
    </source>
</evidence>
<gene>
    <name evidence="11" type="ORF">CL52_19845</name>
    <name evidence="12" type="ORF">SAMN05660875_11048</name>
</gene>
<dbReference type="EMBL" id="CP007511">
    <property type="protein sequence ID" value="AJE17189.1"/>
    <property type="molecule type" value="Genomic_DNA"/>
</dbReference>
<evidence type="ECO:0000256" key="9">
    <source>
        <dbReference type="ARBA" id="ARBA00023136"/>
    </source>
</evidence>
<comment type="similarity">
    <text evidence="2">Belongs to the GSP M family.</text>
</comment>
<evidence type="ECO:0000256" key="5">
    <source>
        <dbReference type="ARBA" id="ARBA00022519"/>
    </source>
</evidence>
<protein>
    <submittedName>
        <fullName evidence="11">General secretion pathway protein GspM</fullName>
    </submittedName>
    <submittedName>
        <fullName evidence="12">General secretion pathway protein M</fullName>
    </submittedName>
</protein>
<keyword evidence="4" id="KW-1003">Cell membrane</keyword>
<reference evidence="11 13" key="3">
    <citation type="journal article" name="Genome Announc.">
        <title>Complete Genome Sequence of Pseudomonas balearica DSM 6083T.</title>
        <authorList>
            <person name="Bennasar-Figueras A."/>
            <person name="Salva-Serra F."/>
            <person name="Jaen-Luchoro D."/>
            <person name="Segui C."/>
            <person name="Aliaga F."/>
            <person name="Busquets A."/>
            <person name="Gomila M."/>
            <person name="Moore E.R."/>
            <person name="Lalucat J."/>
        </authorList>
    </citation>
    <scope>NUCLEOTIDE SEQUENCE [LARGE SCALE GENOMIC DNA]</scope>
    <source>
        <strain evidence="13">DSM 6083</strain>
        <strain evidence="11">DSM6083</strain>
    </source>
</reference>
<reference evidence="13" key="1">
    <citation type="submission" date="2014-03" db="EMBL/GenBank/DDBJ databases">
        <title>Complete genome of Pseudomonas balearica DSM 6083T, a sewage water isolate from an enrichment with 2-methylnaphthalene.</title>
        <authorList>
            <person name="Salva-Serra F."/>
            <person name="Jaen-Luchoro D."/>
            <person name="Busquets A."/>
            <person name="Pena A."/>
            <person name="Gomila M."/>
            <person name="Bosch R."/>
            <person name="Nogales B."/>
            <person name="Garcia-Valdes E."/>
            <person name="Lalucat J."/>
            <person name="Bennasar A."/>
        </authorList>
    </citation>
    <scope>NUCLEOTIDE SEQUENCE [LARGE SCALE GENOMIC DNA]</scope>
    <source>
        <strain evidence="13">DSM 6083</strain>
    </source>
</reference>
<comment type="subcellular location">
    <subcellularLocation>
        <location evidence="1">Cell inner membrane</location>
        <topology evidence="1">Single-pass membrane protein</topology>
    </subcellularLocation>
</comment>
<dbReference type="AlphaFoldDB" id="A0A8D3Y4S7"/>
<feature type="transmembrane region" description="Helical" evidence="10">
    <location>
        <begin position="29"/>
        <end position="49"/>
    </location>
</feature>
<dbReference type="Gene3D" id="3.30.1360.100">
    <property type="entry name" value="General secretion pathway protein M, EpsM"/>
    <property type="match status" value="1"/>
</dbReference>
<keyword evidence="7" id="KW-0653">Protein transport</keyword>
<dbReference type="SUPFAM" id="SSF103054">
    <property type="entry name" value="General secretion pathway protein M, EpsM"/>
    <property type="match status" value="1"/>
</dbReference>
<dbReference type="KEGG" id="pbm:CL52_19845"/>
<dbReference type="InterPro" id="IPR007690">
    <property type="entry name" value="T2SS_GspM"/>
</dbReference>
<keyword evidence="9 10" id="KW-0472">Membrane</keyword>
<dbReference type="Proteomes" id="UP000182276">
    <property type="component" value="Unassembled WGS sequence"/>
</dbReference>
<accession>A0A8D3Y4S7</accession>
<name>A0A8D3Y4S7_9GAMM</name>
<evidence type="ECO:0000313" key="11">
    <source>
        <dbReference type="EMBL" id="AJE17189.1"/>
    </source>
</evidence>
<evidence type="ECO:0000256" key="7">
    <source>
        <dbReference type="ARBA" id="ARBA00022927"/>
    </source>
</evidence>
<keyword evidence="3" id="KW-0813">Transport</keyword>
<keyword evidence="14" id="KW-1185">Reference proteome</keyword>
<dbReference type="GO" id="GO:0005886">
    <property type="term" value="C:plasma membrane"/>
    <property type="evidence" value="ECO:0007669"/>
    <property type="project" value="UniProtKB-SubCell"/>
</dbReference>
<dbReference type="EMBL" id="FNHO01000010">
    <property type="protein sequence ID" value="SDM85405.1"/>
    <property type="molecule type" value="Genomic_DNA"/>
</dbReference>
<evidence type="ECO:0000256" key="8">
    <source>
        <dbReference type="ARBA" id="ARBA00022989"/>
    </source>
</evidence>
<dbReference type="Pfam" id="PF04612">
    <property type="entry name" value="T2SSM"/>
    <property type="match status" value="1"/>
</dbReference>
<dbReference type="GO" id="GO:0015628">
    <property type="term" value="P:protein secretion by the type II secretion system"/>
    <property type="evidence" value="ECO:0007669"/>
    <property type="project" value="InterPro"/>
</dbReference>
<proteinExistence type="inferred from homology"/>
<evidence type="ECO:0000313" key="14">
    <source>
        <dbReference type="Proteomes" id="UP000182276"/>
    </source>
</evidence>